<dbReference type="FunFam" id="3.40.50.720:FF:000203">
    <property type="entry name" value="D-3-phosphoglycerate dehydrogenase (SerA)"/>
    <property type="match status" value="1"/>
</dbReference>
<dbReference type="InterPro" id="IPR029753">
    <property type="entry name" value="D-isomer_DH_CS"/>
</dbReference>
<sequence length="349" mass="37219">MAEDRAILTLGSATYAVSEFDILRKRYHIDSIPVAGLSGHADAAAAIADAVAARDAAGKAPYVAFIRFFWTGVFYPFNADMFGPLTTNGCRLFCGAGIGYDNTDIEFLASKGAYYCNTPALAVSTAHTALMLILAATRAASQGDMYAKAGKWRGDASLPGGILSHGQDIEGMTLGIIGLGTIGKALAVRAQACGMKIIYHNRHRVPESEENGATYVSMDELLATSDVISLNCPLTAETRHLLGPAEFSKMKTGVFIVNTARGAVIDETALVQALKSGKVSRAGLDVFENEPNVNPDLLDPSLSYRVTFQPHTAADTAQALTKGELDLFKSVEEFMRGERPKCAVNDPKM</sequence>
<dbReference type="GO" id="GO:0030267">
    <property type="term" value="F:glyoxylate reductase (NADPH) activity"/>
    <property type="evidence" value="ECO:0007669"/>
    <property type="project" value="TreeGrafter"/>
</dbReference>
<feature type="domain" description="D-isomer specific 2-hydroxyacid dehydrogenase NAD-binding" evidence="6">
    <location>
        <begin position="130"/>
        <end position="313"/>
    </location>
</feature>
<feature type="domain" description="D-isomer specific 2-hydroxyacid dehydrogenase catalytic" evidence="5">
    <location>
        <begin position="76"/>
        <end position="345"/>
    </location>
</feature>
<dbReference type="PANTHER" id="PTHR10996">
    <property type="entry name" value="2-HYDROXYACID DEHYDROGENASE-RELATED"/>
    <property type="match status" value="1"/>
</dbReference>
<evidence type="ECO:0000256" key="4">
    <source>
        <dbReference type="RuleBase" id="RU003719"/>
    </source>
</evidence>
<dbReference type="PANTHER" id="PTHR10996:SF129">
    <property type="entry name" value="2-HYDROXYACID DEHYDROGENASE C1773.17C-RELATED"/>
    <property type="match status" value="1"/>
</dbReference>
<dbReference type="SUPFAM" id="SSF51735">
    <property type="entry name" value="NAD(P)-binding Rossmann-fold domains"/>
    <property type="match status" value="1"/>
</dbReference>
<dbReference type="PROSITE" id="PS00671">
    <property type="entry name" value="D_2_HYDROXYACID_DH_3"/>
    <property type="match status" value="1"/>
</dbReference>
<keyword evidence="8" id="KW-1185">Reference proteome</keyword>
<dbReference type="CDD" id="cd12168">
    <property type="entry name" value="Mand_dh_like"/>
    <property type="match status" value="1"/>
</dbReference>
<evidence type="ECO:0000259" key="6">
    <source>
        <dbReference type="Pfam" id="PF02826"/>
    </source>
</evidence>
<dbReference type="AlphaFoldDB" id="A0A8H7CWW2"/>
<evidence type="ECO:0000259" key="5">
    <source>
        <dbReference type="Pfam" id="PF00389"/>
    </source>
</evidence>
<gene>
    <name evidence="7" type="ORF">MSAN_01660300</name>
</gene>
<dbReference type="InterPro" id="IPR006139">
    <property type="entry name" value="D-isomer_2_OHA_DH_cat_dom"/>
</dbReference>
<dbReference type="Gene3D" id="3.40.50.720">
    <property type="entry name" value="NAD(P)-binding Rossmann-like Domain"/>
    <property type="match status" value="2"/>
</dbReference>
<evidence type="ECO:0008006" key="9">
    <source>
        <dbReference type="Google" id="ProtNLM"/>
    </source>
</evidence>
<protein>
    <recommendedName>
        <fullName evidence="9">Glycerate-and formate-dehydrogenase</fullName>
    </recommendedName>
</protein>
<comment type="caution">
    <text evidence="7">The sequence shown here is derived from an EMBL/GenBank/DDBJ whole genome shotgun (WGS) entry which is preliminary data.</text>
</comment>
<proteinExistence type="inferred from homology"/>
<dbReference type="EMBL" id="JACAZH010000014">
    <property type="protein sequence ID" value="KAF7350981.1"/>
    <property type="molecule type" value="Genomic_DNA"/>
</dbReference>
<dbReference type="Pfam" id="PF02826">
    <property type="entry name" value="2-Hacid_dh_C"/>
    <property type="match status" value="1"/>
</dbReference>
<comment type="similarity">
    <text evidence="1 4">Belongs to the D-isomer specific 2-hydroxyacid dehydrogenase family.</text>
</comment>
<dbReference type="OrthoDB" id="298012at2759"/>
<evidence type="ECO:0000256" key="2">
    <source>
        <dbReference type="ARBA" id="ARBA00023002"/>
    </source>
</evidence>
<dbReference type="InterPro" id="IPR006140">
    <property type="entry name" value="D-isomer_DH_NAD-bd"/>
</dbReference>
<organism evidence="7 8">
    <name type="scientific">Mycena sanguinolenta</name>
    <dbReference type="NCBI Taxonomy" id="230812"/>
    <lineage>
        <taxon>Eukaryota</taxon>
        <taxon>Fungi</taxon>
        <taxon>Dikarya</taxon>
        <taxon>Basidiomycota</taxon>
        <taxon>Agaricomycotina</taxon>
        <taxon>Agaricomycetes</taxon>
        <taxon>Agaricomycetidae</taxon>
        <taxon>Agaricales</taxon>
        <taxon>Marasmiineae</taxon>
        <taxon>Mycenaceae</taxon>
        <taxon>Mycena</taxon>
    </lineage>
</organism>
<dbReference type="InterPro" id="IPR036291">
    <property type="entry name" value="NAD(P)-bd_dom_sf"/>
</dbReference>
<evidence type="ECO:0000256" key="3">
    <source>
        <dbReference type="ARBA" id="ARBA00023027"/>
    </source>
</evidence>
<evidence type="ECO:0000256" key="1">
    <source>
        <dbReference type="ARBA" id="ARBA00005854"/>
    </source>
</evidence>
<dbReference type="GO" id="GO:0051287">
    <property type="term" value="F:NAD binding"/>
    <property type="evidence" value="ECO:0007669"/>
    <property type="project" value="InterPro"/>
</dbReference>
<dbReference type="InterPro" id="IPR050223">
    <property type="entry name" value="D-isomer_2-hydroxyacid_DH"/>
</dbReference>
<reference evidence="7" key="1">
    <citation type="submission" date="2020-05" db="EMBL/GenBank/DDBJ databases">
        <title>Mycena genomes resolve the evolution of fungal bioluminescence.</title>
        <authorList>
            <person name="Tsai I.J."/>
        </authorList>
    </citation>
    <scope>NUCLEOTIDE SEQUENCE</scope>
    <source>
        <strain evidence="7">160909Yilan</strain>
    </source>
</reference>
<dbReference type="GO" id="GO:0016618">
    <property type="term" value="F:hydroxypyruvate reductase [NAD(P)H] activity"/>
    <property type="evidence" value="ECO:0007669"/>
    <property type="project" value="TreeGrafter"/>
</dbReference>
<keyword evidence="2 4" id="KW-0560">Oxidoreductase</keyword>
<dbReference type="GO" id="GO:0005829">
    <property type="term" value="C:cytosol"/>
    <property type="evidence" value="ECO:0007669"/>
    <property type="project" value="TreeGrafter"/>
</dbReference>
<dbReference type="PROSITE" id="PS00670">
    <property type="entry name" value="D_2_HYDROXYACID_DH_2"/>
    <property type="match status" value="1"/>
</dbReference>
<dbReference type="Pfam" id="PF00389">
    <property type="entry name" value="2-Hacid_dh"/>
    <property type="match status" value="1"/>
</dbReference>
<name>A0A8H7CWW2_9AGAR</name>
<dbReference type="Proteomes" id="UP000623467">
    <property type="component" value="Unassembled WGS sequence"/>
</dbReference>
<keyword evidence="3" id="KW-0520">NAD</keyword>
<evidence type="ECO:0000313" key="7">
    <source>
        <dbReference type="EMBL" id="KAF7350981.1"/>
    </source>
</evidence>
<dbReference type="SUPFAM" id="SSF52283">
    <property type="entry name" value="Formate/glycerate dehydrogenase catalytic domain-like"/>
    <property type="match status" value="1"/>
</dbReference>
<accession>A0A8H7CWW2</accession>
<evidence type="ECO:0000313" key="8">
    <source>
        <dbReference type="Proteomes" id="UP000623467"/>
    </source>
</evidence>